<dbReference type="InterPro" id="IPR036390">
    <property type="entry name" value="WH_DNA-bd_sf"/>
</dbReference>
<dbReference type="GO" id="GO:0003677">
    <property type="term" value="F:DNA binding"/>
    <property type="evidence" value="ECO:0007669"/>
    <property type="project" value="UniProtKB-KW"/>
</dbReference>
<name>A0A7W7GHM7_9ACTN</name>
<feature type="region of interest" description="Disordered" evidence="1">
    <location>
        <begin position="1"/>
        <end position="29"/>
    </location>
</feature>
<sequence length="297" mass="33001">MTQHDGSGARSKPGRLEFERAIRRSDLPPPSRHLALTIATWADMDSGVIADRFQPSLSTLAEATGLNRATVQRHLDRLETDGWIGRDRPEQKRARVEHARTHYSLTLPPGARRTEHLGAESAQPLVAESTQGKAQSAPRARRTEHPKSPYESQESPKTSTARDSSTGDSGSKPKRKPQKTATQAGPIPGDKPHLGDVEAICAHLADVLEKTGSKRPTVTAQWRNAARLMLDKDGITPEQAIAAINWAHADGFWQAVILTPMKLREKYDQLRRQALRQQQNKPYQNPDDQSVYDEDLI</sequence>
<protein>
    <submittedName>
        <fullName evidence="2">DNA-binding HxlR family transcriptional regulator</fullName>
    </submittedName>
</protein>
<dbReference type="InterPro" id="IPR036388">
    <property type="entry name" value="WH-like_DNA-bd_sf"/>
</dbReference>
<dbReference type="AlphaFoldDB" id="A0A7W7GHM7"/>
<dbReference type="RefSeq" id="WP_184907555.1">
    <property type="nucleotide sequence ID" value="NZ_JACHMS010000001.1"/>
</dbReference>
<feature type="region of interest" description="Disordered" evidence="1">
    <location>
        <begin position="275"/>
        <end position="297"/>
    </location>
</feature>
<dbReference type="GeneID" id="95793063"/>
<dbReference type="CDD" id="cd00090">
    <property type="entry name" value="HTH_ARSR"/>
    <property type="match status" value="1"/>
</dbReference>
<evidence type="ECO:0000313" key="2">
    <source>
        <dbReference type="EMBL" id="MBB4711155.1"/>
    </source>
</evidence>
<evidence type="ECO:0000313" key="3">
    <source>
        <dbReference type="Proteomes" id="UP000565089"/>
    </source>
</evidence>
<keyword evidence="2" id="KW-0238">DNA-binding</keyword>
<feature type="compositionally biased region" description="Polar residues" evidence="1">
    <location>
        <begin position="150"/>
        <end position="169"/>
    </location>
</feature>
<dbReference type="Pfam" id="PF13730">
    <property type="entry name" value="HTH_36"/>
    <property type="match status" value="1"/>
</dbReference>
<organism evidence="2 3">
    <name type="scientific">Streptomyces luteogriseus</name>
    <dbReference type="NCBI Taxonomy" id="68233"/>
    <lineage>
        <taxon>Bacteria</taxon>
        <taxon>Bacillati</taxon>
        <taxon>Actinomycetota</taxon>
        <taxon>Actinomycetes</taxon>
        <taxon>Kitasatosporales</taxon>
        <taxon>Streptomycetaceae</taxon>
        <taxon>Streptomyces</taxon>
    </lineage>
</organism>
<proteinExistence type="predicted"/>
<feature type="region of interest" description="Disordered" evidence="1">
    <location>
        <begin position="89"/>
        <end position="194"/>
    </location>
</feature>
<feature type="compositionally biased region" description="Basic and acidic residues" evidence="1">
    <location>
        <begin position="14"/>
        <end position="26"/>
    </location>
</feature>
<evidence type="ECO:0000256" key="1">
    <source>
        <dbReference type="SAM" id="MobiDB-lite"/>
    </source>
</evidence>
<dbReference type="InterPro" id="IPR011991">
    <property type="entry name" value="ArsR-like_HTH"/>
</dbReference>
<dbReference type="EMBL" id="JACHMS010000001">
    <property type="protein sequence ID" value="MBB4711155.1"/>
    <property type="molecule type" value="Genomic_DNA"/>
</dbReference>
<reference evidence="2 3" key="1">
    <citation type="submission" date="2020-08" db="EMBL/GenBank/DDBJ databases">
        <title>Sequencing the genomes of 1000 actinobacteria strains.</title>
        <authorList>
            <person name="Klenk H.-P."/>
        </authorList>
    </citation>
    <scope>NUCLEOTIDE SEQUENCE [LARGE SCALE GENOMIC DNA]</scope>
    <source>
        <strain evidence="2 3">DSM 40483</strain>
    </source>
</reference>
<dbReference type="Gene3D" id="1.10.10.10">
    <property type="entry name" value="Winged helix-like DNA-binding domain superfamily/Winged helix DNA-binding domain"/>
    <property type="match status" value="1"/>
</dbReference>
<dbReference type="Proteomes" id="UP000565089">
    <property type="component" value="Unassembled WGS sequence"/>
</dbReference>
<keyword evidence="3" id="KW-1185">Reference proteome</keyword>
<dbReference type="SUPFAM" id="SSF46785">
    <property type="entry name" value="Winged helix' DNA-binding domain"/>
    <property type="match status" value="1"/>
</dbReference>
<accession>A0A7W7GHM7</accession>
<gene>
    <name evidence="2" type="ORF">BJ965_001037</name>
</gene>
<comment type="caution">
    <text evidence="2">The sequence shown here is derived from an EMBL/GenBank/DDBJ whole genome shotgun (WGS) entry which is preliminary data.</text>
</comment>
<feature type="compositionally biased region" description="Basic and acidic residues" evidence="1">
    <location>
        <begin position="89"/>
        <end position="100"/>
    </location>
</feature>